<accession>A0A2Z2NUU3</accession>
<protein>
    <submittedName>
        <fullName evidence="7">Tyrosine recombinase XerD</fullName>
    </submittedName>
</protein>
<keyword evidence="3" id="KW-0238">DNA-binding</keyword>
<evidence type="ECO:0000313" key="7">
    <source>
        <dbReference type="EMBL" id="ASJ73498.1"/>
    </source>
</evidence>
<dbReference type="KEGG" id="gai:IMCC3135_17080"/>
<dbReference type="Pfam" id="PF00589">
    <property type="entry name" value="Phage_integrase"/>
    <property type="match status" value="1"/>
</dbReference>
<dbReference type="AlphaFoldDB" id="A0A2Z2NUU3"/>
<evidence type="ECO:0000256" key="3">
    <source>
        <dbReference type="ARBA" id="ARBA00023125"/>
    </source>
</evidence>
<keyword evidence="8" id="KW-1185">Reference proteome</keyword>
<dbReference type="EMBL" id="CP018632">
    <property type="protein sequence ID" value="ASJ71641.1"/>
    <property type="molecule type" value="Genomic_DNA"/>
</dbReference>
<dbReference type="InterPro" id="IPR002104">
    <property type="entry name" value="Integrase_catalytic"/>
</dbReference>
<dbReference type="InterPro" id="IPR011010">
    <property type="entry name" value="DNA_brk_join_enz"/>
</dbReference>
<dbReference type="PROSITE" id="PS51898">
    <property type="entry name" value="TYR_RECOMBINASE"/>
    <property type="match status" value="1"/>
</dbReference>
<dbReference type="GO" id="GO:0003677">
    <property type="term" value="F:DNA binding"/>
    <property type="evidence" value="ECO:0007669"/>
    <property type="project" value="UniProtKB-KW"/>
</dbReference>
<name>A0A2Z2NUU3_9GAMM</name>
<evidence type="ECO:0000256" key="4">
    <source>
        <dbReference type="ARBA" id="ARBA00023172"/>
    </source>
</evidence>
<comment type="similarity">
    <text evidence="1">Belongs to the 'phage' integrase family.</text>
</comment>
<evidence type="ECO:0000256" key="1">
    <source>
        <dbReference type="ARBA" id="ARBA00008857"/>
    </source>
</evidence>
<dbReference type="PANTHER" id="PTHR30349">
    <property type="entry name" value="PHAGE INTEGRASE-RELATED"/>
    <property type="match status" value="1"/>
</dbReference>
<dbReference type="KEGG" id="gai:IMCC3135_07680"/>
<evidence type="ECO:0000313" key="8">
    <source>
        <dbReference type="Proteomes" id="UP000250079"/>
    </source>
</evidence>
<sequence>MSLLSDRLEDYLVMRRGLGFKLQSDGTALLSFVEFMELNDAIHITNELAISWATSPKNVKANHWSRRLGFVRGFAKYCRAFDQCSEVPPSQLLPACQQRSSPYFFSDADVKQLLQRSLVQDDSAGVSGKTTHCILSLLCTTGLRISEALRLDVADFDAEQGVLYVRVSKFGKSRLIPLHPSVVALLMDYLSSATSMTTVFKPVALFRNAKAQRPCYDNIYRRFRRLSNDFPDQPGRRRPRLHDLRHRFAVKTLLNWYHDGTDVQSWLPVLSTYLGHVEVRDTYWYISACPELMDAARRRLESRWEGRS</sequence>
<dbReference type="EMBL" id="CP018632">
    <property type="protein sequence ID" value="ASJ73498.1"/>
    <property type="molecule type" value="Genomic_DNA"/>
</dbReference>
<evidence type="ECO:0000259" key="5">
    <source>
        <dbReference type="PROSITE" id="PS51898"/>
    </source>
</evidence>
<dbReference type="RefSeq" id="WP_088917054.1">
    <property type="nucleotide sequence ID" value="NZ_CP018632.1"/>
</dbReference>
<dbReference type="SUPFAM" id="SSF56349">
    <property type="entry name" value="DNA breaking-rejoining enzymes"/>
    <property type="match status" value="1"/>
</dbReference>
<evidence type="ECO:0000313" key="6">
    <source>
        <dbReference type="EMBL" id="ASJ71641.1"/>
    </source>
</evidence>
<keyword evidence="2" id="KW-0229">DNA integration</keyword>
<dbReference type="Proteomes" id="UP000250079">
    <property type="component" value="Chromosome"/>
</dbReference>
<dbReference type="GO" id="GO:0006310">
    <property type="term" value="P:DNA recombination"/>
    <property type="evidence" value="ECO:0007669"/>
    <property type="project" value="UniProtKB-KW"/>
</dbReference>
<dbReference type="PANTHER" id="PTHR30349:SF41">
    <property type="entry name" value="INTEGRASE_RECOMBINASE PROTEIN MJ0367-RELATED"/>
    <property type="match status" value="1"/>
</dbReference>
<feature type="domain" description="Tyr recombinase" evidence="5">
    <location>
        <begin position="100"/>
        <end position="298"/>
    </location>
</feature>
<dbReference type="GO" id="GO:0015074">
    <property type="term" value="P:DNA integration"/>
    <property type="evidence" value="ECO:0007669"/>
    <property type="project" value="UniProtKB-KW"/>
</dbReference>
<dbReference type="Gene3D" id="1.10.443.10">
    <property type="entry name" value="Intergrase catalytic core"/>
    <property type="match status" value="1"/>
</dbReference>
<reference evidence="7 8" key="1">
    <citation type="submission" date="2016-12" db="EMBL/GenBank/DDBJ databases">
        <authorList>
            <person name="Song W.-J."/>
            <person name="Kurnit D.M."/>
        </authorList>
    </citation>
    <scope>NUCLEOTIDE SEQUENCE [LARGE SCALE GENOMIC DNA]</scope>
    <source>
        <strain evidence="7 8">IMCC3135</strain>
    </source>
</reference>
<organism evidence="7 8">
    <name type="scientific">Granulosicoccus antarcticus IMCC3135</name>
    <dbReference type="NCBI Taxonomy" id="1192854"/>
    <lineage>
        <taxon>Bacteria</taxon>
        <taxon>Pseudomonadati</taxon>
        <taxon>Pseudomonadota</taxon>
        <taxon>Gammaproteobacteria</taxon>
        <taxon>Chromatiales</taxon>
        <taxon>Granulosicoccaceae</taxon>
        <taxon>Granulosicoccus</taxon>
    </lineage>
</organism>
<evidence type="ECO:0000256" key="2">
    <source>
        <dbReference type="ARBA" id="ARBA00022908"/>
    </source>
</evidence>
<dbReference type="InterPro" id="IPR013762">
    <property type="entry name" value="Integrase-like_cat_sf"/>
</dbReference>
<dbReference type="InterPro" id="IPR050090">
    <property type="entry name" value="Tyrosine_recombinase_XerCD"/>
</dbReference>
<keyword evidence="4" id="KW-0233">DNA recombination</keyword>
<proteinExistence type="inferred from homology"/>
<gene>
    <name evidence="7" type="primary">xerD_7</name>
    <name evidence="6" type="synonym">xerD_5</name>
    <name evidence="6" type="ORF">IMCC3135_07680</name>
    <name evidence="7" type="ORF">IMCC3135_17080</name>
</gene>
<dbReference type="OrthoDB" id="9801717at2"/>